<proteinExistence type="predicted"/>
<evidence type="ECO:0000259" key="1">
    <source>
        <dbReference type="Pfam" id="PF01966"/>
    </source>
</evidence>
<evidence type="ECO:0000313" key="3">
    <source>
        <dbReference type="Proteomes" id="UP000295680"/>
    </source>
</evidence>
<feature type="domain" description="HD" evidence="1">
    <location>
        <begin position="39"/>
        <end position="127"/>
    </location>
</feature>
<name>A0A4R2J8N3_9PSEU</name>
<dbReference type="InterPro" id="IPR006674">
    <property type="entry name" value="HD_domain"/>
</dbReference>
<dbReference type="AlphaFoldDB" id="A0A4R2J8N3"/>
<protein>
    <submittedName>
        <fullName evidence="2">HD domain-containing protein</fullName>
    </submittedName>
</protein>
<evidence type="ECO:0000313" key="2">
    <source>
        <dbReference type="EMBL" id="TCO54102.1"/>
    </source>
</evidence>
<dbReference type="Gene3D" id="1.10.3210.10">
    <property type="entry name" value="Hypothetical protein af1432"/>
    <property type="match status" value="1"/>
</dbReference>
<sequence>MNPTELPNGTSGDVLVFPDSPLVQATIDLVTSTESAAIANHSVRSWLFARLLARHRGVDLGRDLAPDLLFHACVLHDVGLTERGDRHQRFEVDGADVAAEFLTEAGMAAADVDAVWEAIALHSSGGIAHRRALLTELTHLGIGVDFGFGDHREFVTNAEGAEIHRAYPRLAMATALSDEIVAQARRRPEKAPAYSLAAGLVRERSTPPYTTGVEAAAAASRWGA</sequence>
<dbReference type="EMBL" id="SLWS01000009">
    <property type="protein sequence ID" value="TCO54102.1"/>
    <property type="molecule type" value="Genomic_DNA"/>
</dbReference>
<gene>
    <name evidence="2" type="ORF">EV192_10982</name>
</gene>
<reference evidence="2 3" key="1">
    <citation type="submission" date="2019-03" db="EMBL/GenBank/DDBJ databases">
        <title>Genomic Encyclopedia of Type Strains, Phase IV (KMG-IV): sequencing the most valuable type-strain genomes for metagenomic binning, comparative biology and taxonomic classification.</title>
        <authorList>
            <person name="Goeker M."/>
        </authorList>
    </citation>
    <scope>NUCLEOTIDE SEQUENCE [LARGE SCALE GENOMIC DNA]</scope>
    <source>
        <strain evidence="2 3">DSM 45934</strain>
    </source>
</reference>
<accession>A0A4R2J8N3</accession>
<dbReference type="PANTHER" id="PTHR35569:SF1">
    <property type="entry name" value="CYANAMIDE HYDRATASE DDI2-RELATED"/>
    <property type="match status" value="1"/>
</dbReference>
<organism evidence="2 3">
    <name type="scientific">Actinocrispum wychmicini</name>
    <dbReference type="NCBI Taxonomy" id="1213861"/>
    <lineage>
        <taxon>Bacteria</taxon>
        <taxon>Bacillati</taxon>
        <taxon>Actinomycetota</taxon>
        <taxon>Actinomycetes</taxon>
        <taxon>Pseudonocardiales</taxon>
        <taxon>Pseudonocardiaceae</taxon>
        <taxon>Actinocrispum</taxon>
    </lineage>
</organism>
<dbReference type="RefSeq" id="WP_243727299.1">
    <property type="nucleotide sequence ID" value="NZ_SLWS01000009.1"/>
</dbReference>
<comment type="caution">
    <text evidence="2">The sequence shown here is derived from an EMBL/GenBank/DDBJ whole genome shotgun (WGS) entry which is preliminary data.</text>
</comment>
<dbReference type="SUPFAM" id="SSF109604">
    <property type="entry name" value="HD-domain/PDEase-like"/>
    <property type="match status" value="1"/>
</dbReference>
<dbReference type="Proteomes" id="UP000295680">
    <property type="component" value="Unassembled WGS sequence"/>
</dbReference>
<keyword evidence="3" id="KW-1185">Reference proteome</keyword>
<dbReference type="Pfam" id="PF01966">
    <property type="entry name" value="HD"/>
    <property type="match status" value="1"/>
</dbReference>
<dbReference type="PANTHER" id="PTHR35569">
    <property type="entry name" value="CYANAMIDE HYDRATASE DDI2-RELATED"/>
    <property type="match status" value="1"/>
</dbReference>